<dbReference type="PANTHER" id="PTHR15060:SF0">
    <property type="entry name" value="INTERLEUKIN-15 RECEPTOR SUBUNIT ALPHA"/>
    <property type="match status" value="1"/>
</dbReference>
<dbReference type="GO" id="GO:0042010">
    <property type="term" value="F:interleukin-15 receptor activity"/>
    <property type="evidence" value="ECO:0007669"/>
    <property type="project" value="Ensembl"/>
</dbReference>
<dbReference type="InterPro" id="IPR035976">
    <property type="entry name" value="Sushi/SCR/CCP_sf"/>
</dbReference>
<protein>
    <recommendedName>
        <fullName evidence="16">Interleukin-15 receptor subunit alpha</fullName>
    </recommendedName>
</protein>
<dbReference type="Proteomes" id="UP000233140">
    <property type="component" value="Unassembled WGS sequence"/>
</dbReference>
<dbReference type="CDD" id="cd00033">
    <property type="entry name" value="CCP"/>
    <property type="match status" value="1"/>
</dbReference>
<evidence type="ECO:0000256" key="18">
    <source>
        <dbReference type="SAM" id="MobiDB-lite"/>
    </source>
</evidence>
<sequence>MRHFLGEQSCSRNSAKWQSWDPSGRRAPREPAGGGACAPPGPECTRQVPAAPHRGDTTAGTHPGRQLRTERRAPEGDQESRRRSSWRRPARGNWGHQTECTLEVPEHEERGGPGGSRACVGITCPPPVSVEHADIRVKSYSLYSRERYICNSGFKRKAGTSSLTECVLNKATNIAHWTTPSLKCIRDPLLARQRPAPPFTVTTAGVTPQPESLSPSGKEPAASSPSSNTTAATTAAIVPSSRLTPSTSPSTGTTELGSHESSHGPSQTTAKTWELTASASQQPPGVYPQGHSDTTVAISTSTVLLCGLSAVSLLACYIKSRQTPPPASIEMEAMEALPVTGETSSRDEDLENCSHDL</sequence>
<gene>
    <name evidence="20" type="primary">IL15RA</name>
</gene>
<feature type="region of interest" description="Disordered" evidence="18">
    <location>
        <begin position="1"/>
        <end position="114"/>
    </location>
</feature>
<evidence type="ECO:0000256" key="11">
    <source>
        <dbReference type="ARBA" id="ARBA00023170"/>
    </source>
</evidence>
<dbReference type="GO" id="GO:0009986">
    <property type="term" value="C:cell surface"/>
    <property type="evidence" value="ECO:0007669"/>
    <property type="project" value="UniProtKB-SubCell"/>
</dbReference>
<dbReference type="STRING" id="9568.ENSMLEP00000016682"/>
<evidence type="ECO:0000259" key="19">
    <source>
        <dbReference type="PROSITE" id="PS50923"/>
    </source>
</evidence>
<dbReference type="AlphaFoldDB" id="A0A2K5YM83"/>
<dbReference type="SMART" id="SM00032">
    <property type="entry name" value="CCP"/>
    <property type="match status" value="1"/>
</dbReference>
<evidence type="ECO:0000256" key="3">
    <source>
        <dbReference type="ARBA" id="ARBA00022525"/>
    </source>
</evidence>
<dbReference type="PANTHER" id="PTHR15060">
    <property type="entry name" value="INTERLEUKIN-15 RECEPTOR SUBUNIT ALPHA"/>
    <property type="match status" value="1"/>
</dbReference>
<feature type="compositionally biased region" description="Polar residues" evidence="18">
    <location>
        <begin position="200"/>
        <end position="215"/>
    </location>
</feature>
<feature type="region of interest" description="Disordered" evidence="18">
    <location>
        <begin position="338"/>
        <end position="357"/>
    </location>
</feature>
<dbReference type="GO" id="GO:0031965">
    <property type="term" value="C:nuclear membrane"/>
    <property type="evidence" value="ECO:0007669"/>
    <property type="project" value="UniProtKB-SubCell"/>
</dbReference>
<dbReference type="GO" id="GO:0031410">
    <property type="term" value="C:cytoplasmic vesicle"/>
    <property type="evidence" value="ECO:0007669"/>
    <property type="project" value="UniProtKB-ARBA"/>
</dbReference>
<evidence type="ECO:0000256" key="4">
    <source>
        <dbReference type="ARBA" id="ARBA00022553"/>
    </source>
</evidence>
<evidence type="ECO:0000313" key="20">
    <source>
        <dbReference type="Ensembl" id="ENSMLEP00000016682.1"/>
    </source>
</evidence>
<keyword evidence="21" id="KW-1185">Reference proteome</keyword>
<evidence type="ECO:0000256" key="9">
    <source>
        <dbReference type="ARBA" id="ARBA00023136"/>
    </source>
</evidence>
<dbReference type="SUPFAM" id="SSF57535">
    <property type="entry name" value="Complement control module/SCR domain"/>
    <property type="match status" value="1"/>
</dbReference>
<comment type="subunit">
    <text evidence="15">The interleukin-15 receptor IL15R is a heterotrimer of IL15RA, IL2RB and IL2RG. IL15RA also self-associates. Interacts with SYK.</text>
</comment>
<evidence type="ECO:0000256" key="8">
    <source>
        <dbReference type="ARBA" id="ARBA00022989"/>
    </source>
</evidence>
<comment type="caution">
    <text evidence="17">Lacks conserved residue(s) required for the propagation of feature annotation.</text>
</comment>
<dbReference type="GO" id="GO:0050766">
    <property type="term" value="P:positive regulation of phagocytosis"/>
    <property type="evidence" value="ECO:0007669"/>
    <property type="project" value="Ensembl"/>
</dbReference>
<evidence type="ECO:0000256" key="16">
    <source>
        <dbReference type="ARBA" id="ARBA00069591"/>
    </source>
</evidence>
<dbReference type="Ensembl" id="ENSMLET00000040153.1">
    <property type="protein sequence ID" value="ENSMLEP00000016682.1"/>
    <property type="gene ID" value="ENSMLEG00000032545.1"/>
</dbReference>
<evidence type="ECO:0000256" key="6">
    <source>
        <dbReference type="ARBA" id="ARBA00022692"/>
    </source>
</evidence>
<comment type="subcellular location">
    <subcellularLocation>
        <location evidence="2">Cell surface</location>
    </subcellularLocation>
    <subcellularLocation>
        <location evidence="14">Nucleus membrane</location>
        <topology evidence="14">Single-pass type I membrane protein</topology>
    </subcellularLocation>
    <subcellularLocation>
        <location evidence="1">Secreted</location>
        <location evidence="1">Extracellular space</location>
    </subcellularLocation>
</comment>
<keyword evidence="8" id="KW-1133">Transmembrane helix</keyword>
<feature type="domain" description="Sushi" evidence="19">
    <location>
        <begin position="122"/>
        <end position="186"/>
    </location>
</feature>
<name>A0A2K5YM83_MANLE</name>
<evidence type="ECO:0000256" key="17">
    <source>
        <dbReference type="PROSITE-ProRule" id="PRU00302"/>
    </source>
</evidence>
<dbReference type="InterPro" id="IPR000436">
    <property type="entry name" value="Sushi_SCR_CCP_dom"/>
</dbReference>
<reference evidence="20" key="2">
    <citation type="submission" date="2025-09" db="UniProtKB">
        <authorList>
            <consortium name="Ensembl"/>
        </authorList>
    </citation>
    <scope>IDENTIFICATION</scope>
</reference>
<evidence type="ECO:0000256" key="12">
    <source>
        <dbReference type="ARBA" id="ARBA00023180"/>
    </source>
</evidence>
<keyword evidence="10" id="KW-1015">Disulfide bond</keyword>
<evidence type="ECO:0000256" key="1">
    <source>
        <dbReference type="ARBA" id="ARBA00004239"/>
    </source>
</evidence>
<dbReference type="GO" id="GO:0005829">
    <property type="term" value="C:cytosol"/>
    <property type="evidence" value="ECO:0007669"/>
    <property type="project" value="Ensembl"/>
</dbReference>
<feature type="compositionally biased region" description="Polar residues" evidence="18">
    <location>
        <begin position="8"/>
        <end position="21"/>
    </location>
</feature>
<dbReference type="GO" id="GO:0005576">
    <property type="term" value="C:extracellular region"/>
    <property type="evidence" value="ECO:0007669"/>
    <property type="project" value="UniProtKB-SubCell"/>
</dbReference>
<evidence type="ECO:0000256" key="15">
    <source>
        <dbReference type="ARBA" id="ARBA00062744"/>
    </source>
</evidence>
<evidence type="ECO:0000256" key="14">
    <source>
        <dbReference type="ARBA" id="ARBA00046292"/>
    </source>
</evidence>
<reference evidence="20" key="1">
    <citation type="submission" date="2025-08" db="UniProtKB">
        <authorList>
            <consortium name="Ensembl"/>
        </authorList>
    </citation>
    <scope>IDENTIFICATION</scope>
</reference>
<keyword evidence="6" id="KW-0812">Transmembrane</keyword>
<keyword evidence="13" id="KW-0539">Nucleus</keyword>
<dbReference type="GeneTree" id="ENSGT00390000000121"/>
<feature type="region of interest" description="Disordered" evidence="18">
    <location>
        <begin position="195"/>
        <end position="269"/>
    </location>
</feature>
<proteinExistence type="predicted"/>
<evidence type="ECO:0000256" key="13">
    <source>
        <dbReference type="ARBA" id="ARBA00023242"/>
    </source>
</evidence>
<dbReference type="GO" id="GO:0019901">
    <property type="term" value="F:protein kinase binding"/>
    <property type="evidence" value="ECO:0007669"/>
    <property type="project" value="Ensembl"/>
</dbReference>
<feature type="compositionally biased region" description="Basic and acidic residues" evidence="18">
    <location>
        <begin position="344"/>
        <end position="357"/>
    </location>
</feature>
<keyword evidence="5 17" id="KW-0768">Sushi</keyword>
<dbReference type="FunFam" id="2.20.28.230:FF:000001">
    <property type="entry name" value="Interleukin 15 receptor subunit alpha"/>
    <property type="match status" value="1"/>
</dbReference>
<keyword evidence="7" id="KW-0732">Signal</keyword>
<evidence type="ECO:0000256" key="2">
    <source>
        <dbReference type="ARBA" id="ARBA00004241"/>
    </source>
</evidence>
<evidence type="ECO:0000313" key="21">
    <source>
        <dbReference type="Proteomes" id="UP000233140"/>
    </source>
</evidence>
<organism evidence="20 21">
    <name type="scientific">Mandrillus leucophaeus</name>
    <name type="common">Drill</name>
    <name type="synonym">Papio leucophaeus</name>
    <dbReference type="NCBI Taxonomy" id="9568"/>
    <lineage>
        <taxon>Eukaryota</taxon>
        <taxon>Metazoa</taxon>
        <taxon>Chordata</taxon>
        <taxon>Craniata</taxon>
        <taxon>Vertebrata</taxon>
        <taxon>Euteleostomi</taxon>
        <taxon>Mammalia</taxon>
        <taxon>Eutheria</taxon>
        <taxon>Euarchontoglires</taxon>
        <taxon>Primates</taxon>
        <taxon>Haplorrhini</taxon>
        <taxon>Catarrhini</taxon>
        <taxon>Cercopithecidae</taxon>
        <taxon>Cercopithecinae</taxon>
        <taxon>Mandrillus</taxon>
    </lineage>
</organism>
<keyword evidence="4" id="KW-0597">Phosphoprotein</keyword>
<dbReference type="PROSITE" id="PS50923">
    <property type="entry name" value="SUSHI"/>
    <property type="match status" value="1"/>
</dbReference>
<dbReference type="GO" id="GO:0005886">
    <property type="term" value="C:plasma membrane"/>
    <property type="evidence" value="ECO:0007669"/>
    <property type="project" value="Ensembl"/>
</dbReference>
<evidence type="ECO:0000256" key="10">
    <source>
        <dbReference type="ARBA" id="ARBA00023157"/>
    </source>
</evidence>
<dbReference type="InterPro" id="IPR042372">
    <property type="entry name" value="IL15RA"/>
</dbReference>
<keyword evidence="3" id="KW-0964">Secreted</keyword>
<evidence type="ECO:0000256" key="7">
    <source>
        <dbReference type="ARBA" id="ARBA00022729"/>
    </source>
</evidence>
<keyword evidence="11" id="KW-0675">Receptor</keyword>
<feature type="compositionally biased region" description="Low complexity" evidence="18">
    <location>
        <begin position="220"/>
        <end position="254"/>
    </location>
</feature>
<keyword evidence="9" id="KW-0472">Membrane</keyword>
<feature type="compositionally biased region" description="Basic and acidic residues" evidence="18">
    <location>
        <begin position="67"/>
        <end position="82"/>
    </location>
</feature>
<dbReference type="Gene3D" id="2.20.28.230">
    <property type="match status" value="1"/>
</dbReference>
<keyword evidence="12" id="KW-0325">Glycoprotein</keyword>
<accession>A0A2K5YM83</accession>
<evidence type="ECO:0000256" key="5">
    <source>
        <dbReference type="ARBA" id="ARBA00022659"/>
    </source>
</evidence>